<proteinExistence type="inferred from homology"/>
<dbReference type="GO" id="GO:0006366">
    <property type="term" value="P:transcription by RNA polymerase II"/>
    <property type="evidence" value="ECO:0007669"/>
    <property type="project" value="TreeGrafter"/>
</dbReference>
<dbReference type="PANTHER" id="PTHR10535:SF0">
    <property type="entry name" value="DNA-DIRECTED RNA POLYMERASES I, II, AND III SUBUNIT RPABC1"/>
    <property type="match status" value="1"/>
</dbReference>
<keyword evidence="2 4" id="KW-0808">Transferase</keyword>
<dbReference type="AlphaFoldDB" id="A0A8T4L907"/>
<gene>
    <name evidence="2" type="primary">rpo5</name>
    <name evidence="2" type="synonym">rpoH</name>
    <name evidence="4" type="ORF">J4203_04795</name>
</gene>
<dbReference type="Pfam" id="PF01191">
    <property type="entry name" value="RNA_pol_Rpb5_C"/>
    <property type="match status" value="1"/>
</dbReference>
<accession>A0A8T4L907</accession>
<evidence type="ECO:0000259" key="3">
    <source>
        <dbReference type="Pfam" id="PF01191"/>
    </source>
</evidence>
<keyword evidence="2" id="KW-0963">Cytoplasm</keyword>
<name>A0A8T4L907_9ARCH</name>
<evidence type="ECO:0000313" key="5">
    <source>
        <dbReference type="Proteomes" id="UP000678237"/>
    </source>
</evidence>
<comment type="subcellular location">
    <subcellularLocation>
        <location evidence="2">Cytoplasm</location>
    </subcellularLocation>
</comment>
<keyword evidence="2 4" id="KW-0240">DNA-directed RNA polymerase</keyword>
<sequence length="112" mass="12408">MGWIGVSPRQGFGVEFPCEAGPWIPVKAVKYGVVPLVLKQLSQHFMVPKHEVVPQDKAPEVLKAFHATNEKIPQILANDPVIEEIGAKRGDIVKITRHSPTAGRSVYYRIVV</sequence>
<evidence type="ECO:0000313" key="4">
    <source>
        <dbReference type="EMBL" id="MBS3063167.1"/>
    </source>
</evidence>
<dbReference type="EC" id="2.7.7.6" evidence="2"/>
<reference evidence="4" key="1">
    <citation type="submission" date="2021-03" db="EMBL/GenBank/DDBJ databases">
        <authorList>
            <person name="Jaffe A."/>
        </authorList>
    </citation>
    <scope>NUCLEOTIDE SEQUENCE</scope>
    <source>
        <strain evidence="4">RIFCSPLOWO2_01_FULL_58_19</strain>
    </source>
</reference>
<dbReference type="InterPro" id="IPR000783">
    <property type="entry name" value="RNA_pol_subH/Rpb5_C"/>
</dbReference>
<dbReference type="GO" id="GO:0042797">
    <property type="term" value="P:tRNA transcription by RNA polymerase III"/>
    <property type="evidence" value="ECO:0007669"/>
    <property type="project" value="TreeGrafter"/>
</dbReference>
<dbReference type="EMBL" id="JAGVWE010000004">
    <property type="protein sequence ID" value="MBS3063167.1"/>
    <property type="molecule type" value="Genomic_DNA"/>
</dbReference>
<dbReference type="InterPro" id="IPR035913">
    <property type="entry name" value="RPB5-like_sf"/>
</dbReference>
<dbReference type="SUPFAM" id="SSF55287">
    <property type="entry name" value="RPB5-like RNA polymerase subunit"/>
    <property type="match status" value="1"/>
</dbReference>
<dbReference type="GO" id="GO:0000428">
    <property type="term" value="C:DNA-directed RNA polymerase complex"/>
    <property type="evidence" value="ECO:0007669"/>
    <property type="project" value="UniProtKB-KW"/>
</dbReference>
<comment type="caution">
    <text evidence="4">The sequence shown here is derived from an EMBL/GenBank/DDBJ whole genome shotgun (WGS) entry which is preliminary data.</text>
</comment>
<evidence type="ECO:0000256" key="1">
    <source>
        <dbReference type="ARBA" id="ARBA00023163"/>
    </source>
</evidence>
<dbReference type="InterPro" id="IPR014381">
    <property type="entry name" value="Arch_Rpo5/euc_Rpb5"/>
</dbReference>
<dbReference type="PANTHER" id="PTHR10535">
    <property type="entry name" value="DNA-DIRECTED RNA POLYMERASES I, II, AND III SUBUNIT RPABC1"/>
    <property type="match status" value="1"/>
</dbReference>
<dbReference type="GO" id="GO:0006362">
    <property type="term" value="P:transcription elongation by RNA polymerase I"/>
    <property type="evidence" value="ECO:0007669"/>
    <property type="project" value="TreeGrafter"/>
</dbReference>
<dbReference type="GO" id="GO:0003899">
    <property type="term" value="F:DNA-directed RNA polymerase activity"/>
    <property type="evidence" value="ECO:0007669"/>
    <property type="project" value="UniProtKB-UniRule"/>
</dbReference>
<dbReference type="GO" id="GO:0005737">
    <property type="term" value="C:cytoplasm"/>
    <property type="evidence" value="ECO:0007669"/>
    <property type="project" value="UniProtKB-SubCell"/>
</dbReference>
<dbReference type="Proteomes" id="UP000678237">
    <property type="component" value="Unassembled WGS sequence"/>
</dbReference>
<comment type="subunit">
    <text evidence="2">Part of the RNA polymerase complex.</text>
</comment>
<dbReference type="GO" id="GO:0003677">
    <property type="term" value="F:DNA binding"/>
    <property type="evidence" value="ECO:0007669"/>
    <property type="project" value="InterPro"/>
</dbReference>
<reference evidence="4" key="2">
    <citation type="submission" date="2021-05" db="EMBL/GenBank/DDBJ databases">
        <title>Protein family content uncovers lineage relationships and bacterial pathway maintenance mechanisms in DPANN archaea.</title>
        <authorList>
            <person name="Castelle C.J."/>
            <person name="Meheust R."/>
            <person name="Jaffe A.L."/>
            <person name="Seitz K."/>
            <person name="Gong X."/>
            <person name="Baker B.J."/>
            <person name="Banfield J.F."/>
        </authorList>
    </citation>
    <scope>NUCLEOTIDE SEQUENCE</scope>
    <source>
        <strain evidence="4">RIFCSPLOWO2_01_FULL_58_19</strain>
    </source>
</reference>
<comment type="similarity">
    <text evidence="2">Belongs to the archaeal Rpo5/eukaryotic RPB5 RNA polymerase subunit family.</text>
</comment>
<feature type="domain" description="RNA polymerase subunit H/Rpb5 C-terminal" evidence="3">
    <location>
        <begin position="41"/>
        <end position="111"/>
    </location>
</feature>
<dbReference type="Gene3D" id="3.90.940.20">
    <property type="entry name" value="RPB5-like RNA polymerase subunit"/>
    <property type="match status" value="1"/>
</dbReference>
<evidence type="ECO:0000256" key="2">
    <source>
        <dbReference type="HAMAP-Rule" id="MF_00025"/>
    </source>
</evidence>
<protein>
    <recommendedName>
        <fullName evidence="2">DNA-directed RNA polymerase subunit Rpo5</fullName>
        <ecNumber evidence="2">2.7.7.6</ecNumber>
    </recommendedName>
    <alternativeName>
        <fullName evidence="2">DNA-directed RNA polymerase subunit H</fullName>
    </alternativeName>
</protein>
<keyword evidence="2 4" id="KW-0548">Nucleotidyltransferase</keyword>
<dbReference type="NCBIfam" id="NF007129">
    <property type="entry name" value="PRK09570.1"/>
    <property type="match status" value="1"/>
</dbReference>
<comment type="function">
    <text evidence="2">DNA-dependent RNA polymerase (RNAP) catalyzes the transcription of DNA into RNA using the four ribonucleoside triphosphates as substrates.</text>
</comment>
<dbReference type="HAMAP" id="MF_00025">
    <property type="entry name" value="RNApol_Rpo5_RPB5"/>
    <property type="match status" value="1"/>
</dbReference>
<comment type="catalytic activity">
    <reaction evidence="2">
        <text>RNA(n) + a ribonucleoside 5'-triphosphate = RNA(n+1) + diphosphate</text>
        <dbReference type="Rhea" id="RHEA:21248"/>
        <dbReference type="Rhea" id="RHEA-COMP:14527"/>
        <dbReference type="Rhea" id="RHEA-COMP:17342"/>
        <dbReference type="ChEBI" id="CHEBI:33019"/>
        <dbReference type="ChEBI" id="CHEBI:61557"/>
        <dbReference type="ChEBI" id="CHEBI:140395"/>
        <dbReference type="EC" id="2.7.7.6"/>
    </reaction>
</comment>
<organism evidence="4 5">
    <name type="scientific">Candidatus Iainarchaeum sp</name>
    <dbReference type="NCBI Taxonomy" id="3101447"/>
    <lineage>
        <taxon>Archaea</taxon>
        <taxon>Candidatus Iainarchaeota</taxon>
        <taxon>Candidatus Iainarchaeia</taxon>
        <taxon>Candidatus Iainarchaeales</taxon>
        <taxon>Candidatus Iainarchaeaceae</taxon>
        <taxon>Candidatus Iainarchaeum</taxon>
    </lineage>
</organism>
<keyword evidence="1 2" id="KW-0804">Transcription</keyword>